<feature type="transmembrane region" description="Helical" evidence="5">
    <location>
        <begin position="280"/>
        <end position="299"/>
    </location>
</feature>
<feature type="transmembrane region" description="Helical" evidence="5">
    <location>
        <begin position="190"/>
        <end position="210"/>
    </location>
</feature>
<dbReference type="PANTHER" id="PTHR11785:SF512">
    <property type="entry name" value="SOBREMESA, ISOFORM B"/>
    <property type="match status" value="1"/>
</dbReference>
<sequence>MDHLRRTLGFRDLLLIVVGTVIGSGIFIVPATVLRQTGGALGPALLVWLVAGVLSLLGALTYGELGASRPEAGGLYAYIRDAFGPLPAFLYGWTTFLVIGAGSVATLAVAFTGYLRQFVELSPMAARVVAVLLIALIAVINVRGTRESASVQNWSTGIKAAAILVMSVALLASGGGGVAAAPVWPAAVTPGLLSGVGLAMIGVLWAYEGWQYVTFSAGEAQDAQRTFPRAIVAGTGLLIGVYMLANVAYVAAIGVDAVQASDRVAATAVAARFGPAAGKLIAAVILVSMFSAANGLTLTTPRMYYAMARDGVFFRKLAEVHPRYGTPAFAIVAGSVWAAVLAASGTFEQLLTYVVFTGWIFYGLGAVCIFAFRRREPNAVRPFRVPGYPVTPALFVAASAAIVLNALFTQPGRALVGVAAVLTGIPAYLLWRARAAPLTTASDAS</sequence>
<dbReference type="InterPro" id="IPR002293">
    <property type="entry name" value="AA/rel_permease1"/>
</dbReference>
<evidence type="ECO:0000256" key="4">
    <source>
        <dbReference type="ARBA" id="ARBA00023136"/>
    </source>
</evidence>
<dbReference type="RefSeq" id="WP_284349401.1">
    <property type="nucleotide sequence ID" value="NZ_BRXS01000002.1"/>
</dbReference>
<evidence type="ECO:0000256" key="2">
    <source>
        <dbReference type="ARBA" id="ARBA00022692"/>
    </source>
</evidence>
<dbReference type="GO" id="GO:0016020">
    <property type="term" value="C:membrane"/>
    <property type="evidence" value="ECO:0007669"/>
    <property type="project" value="UniProtKB-SubCell"/>
</dbReference>
<dbReference type="PIRSF" id="PIRSF006060">
    <property type="entry name" value="AA_transporter"/>
    <property type="match status" value="1"/>
</dbReference>
<evidence type="ECO:0000256" key="1">
    <source>
        <dbReference type="ARBA" id="ARBA00004141"/>
    </source>
</evidence>
<dbReference type="InterPro" id="IPR050598">
    <property type="entry name" value="AminoAcid_Transporter"/>
</dbReference>
<feature type="transmembrane region" description="Helical" evidence="5">
    <location>
        <begin position="414"/>
        <end position="431"/>
    </location>
</feature>
<reference evidence="6" key="1">
    <citation type="submission" date="2022-08" db="EMBL/GenBank/DDBJ databases">
        <title>Draft genome sequencing of Roseisolibacter agri AW1220.</title>
        <authorList>
            <person name="Tobiishi Y."/>
            <person name="Tonouchi A."/>
        </authorList>
    </citation>
    <scope>NUCLEOTIDE SEQUENCE</scope>
    <source>
        <strain evidence="6">AW1220</strain>
    </source>
</reference>
<name>A0AA37VA08_9BACT</name>
<evidence type="ECO:0000313" key="6">
    <source>
        <dbReference type="EMBL" id="GLC24958.1"/>
    </source>
</evidence>
<keyword evidence="4 5" id="KW-0472">Membrane</keyword>
<feature type="transmembrane region" description="Helical" evidence="5">
    <location>
        <begin position="324"/>
        <end position="344"/>
    </location>
</feature>
<feature type="transmembrane region" description="Helical" evidence="5">
    <location>
        <begin position="163"/>
        <end position="184"/>
    </location>
</feature>
<comment type="subcellular location">
    <subcellularLocation>
        <location evidence="1">Membrane</location>
        <topology evidence="1">Multi-pass membrane protein</topology>
    </subcellularLocation>
</comment>
<evidence type="ECO:0000256" key="5">
    <source>
        <dbReference type="SAM" id="Phobius"/>
    </source>
</evidence>
<evidence type="ECO:0000313" key="7">
    <source>
        <dbReference type="Proteomes" id="UP001161325"/>
    </source>
</evidence>
<keyword evidence="2 5" id="KW-0812">Transmembrane</keyword>
<comment type="caution">
    <text evidence="6">The sequence shown here is derived from an EMBL/GenBank/DDBJ whole genome shotgun (WGS) entry which is preliminary data.</text>
</comment>
<keyword evidence="7" id="KW-1185">Reference proteome</keyword>
<feature type="transmembrane region" description="Helical" evidence="5">
    <location>
        <begin position="350"/>
        <end position="373"/>
    </location>
</feature>
<feature type="transmembrane region" description="Helical" evidence="5">
    <location>
        <begin position="230"/>
        <end position="252"/>
    </location>
</feature>
<accession>A0AA37VA08</accession>
<feature type="transmembrane region" description="Helical" evidence="5">
    <location>
        <begin position="385"/>
        <end position="408"/>
    </location>
</feature>
<organism evidence="6 7">
    <name type="scientific">Roseisolibacter agri</name>
    <dbReference type="NCBI Taxonomy" id="2014610"/>
    <lineage>
        <taxon>Bacteria</taxon>
        <taxon>Pseudomonadati</taxon>
        <taxon>Gemmatimonadota</taxon>
        <taxon>Gemmatimonadia</taxon>
        <taxon>Gemmatimonadales</taxon>
        <taxon>Gemmatimonadaceae</taxon>
        <taxon>Roseisolibacter</taxon>
    </lineage>
</organism>
<dbReference type="GO" id="GO:0015179">
    <property type="term" value="F:L-amino acid transmembrane transporter activity"/>
    <property type="evidence" value="ECO:0007669"/>
    <property type="project" value="TreeGrafter"/>
</dbReference>
<feature type="transmembrane region" description="Helical" evidence="5">
    <location>
        <begin position="88"/>
        <end position="112"/>
    </location>
</feature>
<feature type="transmembrane region" description="Helical" evidence="5">
    <location>
        <begin position="124"/>
        <end position="142"/>
    </location>
</feature>
<dbReference type="PANTHER" id="PTHR11785">
    <property type="entry name" value="AMINO ACID TRANSPORTER"/>
    <property type="match status" value="1"/>
</dbReference>
<proteinExistence type="predicted"/>
<dbReference type="EMBL" id="BRXS01000002">
    <property type="protein sequence ID" value="GLC24958.1"/>
    <property type="molecule type" value="Genomic_DNA"/>
</dbReference>
<dbReference type="AlphaFoldDB" id="A0AA37VA08"/>
<evidence type="ECO:0000256" key="3">
    <source>
        <dbReference type="ARBA" id="ARBA00022989"/>
    </source>
</evidence>
<feature type="transmembrane region" description="Helical" evidence="5">
    <location>
        <begin position="45"/>
        <end position="67"/>
    </location>
</feature>
<dbReference type="Proteomes" id="UP001161325">
    <property type="component" value="Unassembled WGS sequence"/>
</dbReference>
<feature type="transmembrane region" description="Helical" evidence="5">
    <location>
        <begin position="12"/>
        <end position="33"/>
    </location>
</feature>
<gene>
    <name evidence="6" type="ORF">rosag_14710</name>
</gene>
<dbReference type="Gene3D" id="1.20.1740.10">
    <property type="entry name" value="Amino acid/polyamine transporter I"/>
    <property type="match status" value="1"/>
</dbReference>
<keyword evidence="3 5" id="KW-1133">Transmembrane helix</keyword>
<dbReference type="Pfam" id="PF13520">
    <property type="entry name" value="AA_permease_2"/>
    <property type="match status" value="1"/>
</dbReference>
<protein>
    <submittedName>
        <fullName evidence="6">Amino acid transporter</fullName>
    </submittedName>
</protein>